<dbReference type="RefSeq" id="WP_068000244.1">
    <property type="nucleotide sequence ID" value="NZ_QQBC01000005.1"/>
</dbReference>
<evidence type="ECO:0000259" key="2">
    <source>
        <dbReference type="Pfam" id="PF03795"/>
    </source>
</evidence>
<dbReference type="SUPFAM" id="SSF54909">
    <property type="entry name" value="Dimeric alpha+beta barrel"/>
    <property type="match status" value="1"/>
</dbReference>
<gene>
    <name evidence="3" type="ORF">DFR76_105180</name>
</gene>
<comment type="caution">
    <text evidence="3">The sequence shown here is derived from an EMBL/GenBank/DDBJ whole genome shotgun (WGS) entry which is preliminary data.</text>
</comment>
<dbReference type="STRING" id="1210086.GCA_001613105_04228"/>
<proteinExistence type="inferred from homology"/>
<keyword evidence="4" id="KW-1185">Reference proteome</keyword>
<dbReference type="Pfam" id="PF03795">
    <property type="entry name" value="YCII"/>
    <property type="match status" value="1"/>
</dbReference>
<dbReference type="InterPro" id="IPR005545">
    <property type="entry name" value="YCII"/>
</dbReference>
<sequence length="114" mass="12278">MPEYLLNIYQPEAGEPPEDLADIMAQVEALNDELRAAGSWVFAAGLHAPDTATVVRAAGADVLITDGPYVESKEYIAGFSLIRAADLDEALMWGRRLATILRGLPVEVRPVVGD</sequence>
<evidence type="ECO:0000313" key="4">
    <source>
        <dbReference type="Proteomes" id="UP000254869"/>
    </source>
</evidence>
<comment type="similarity">
    <text evidence="1">Belongs to the YciI family.</text>
</comment>
<evidence type="ECO:0000256" key="1">
    <source>
        <dbReference type="ARBA" id="ARBA00007689"/>
    </source>
</evidence>
<evidence type="ECO:0000313" key="3">
    <source>
        <dbReference type="EMBL" id="RDI65862.1"/>
    </source>
</evidence>
<dbReference type="InterPro" id="IPR011008">
    <property type="entry name" value="Dimeric_a/b-barrel"/>
</dbReference>
<feature type="domain" description="YCII-related" evidence="2">
    <location>
        <begin position="4"/>
        <end position="109"/>
    </location>
</feature>
<dbReference type="PANTHER" id="PTHR35174:SF3">
    <property type="entry name" value="BLL7171 PROTEIN"/>
    <property type="match status" value="1"/>
</dbReference>
<dbReference type="PANTHER" id="PTHR35174">
    <property type="entry name" value="BLL7171 PROTEIN-RELATED"/>
    <property type="match status" value="1"/>
</dbReference>
<dbReference type="Proteomes" id="UP000254869">
    <property type="component" value="Unassembled WGS sequence"/>
</dbReference>
<name>A0A370I563_9NOCA</name>
<dbReference type="AlphaFoldDB" id="A0A370I563"/>
<protein>
    <recommendedName>
        <fullName evidence="2">YCII-related domain-containing protein</fullName>
    </recommendedName>
</protein>
<dbReference type="Gene3D" id="3.30.70.1060">
    <property type="entry name" value="Dimeric alpha+beta barrel"/>
    <property type="match status" value="1"/>
</dbReference>
<reference evidence="3 4" key="1">
    <citation type="submission" date="2018-07" db="EMBL/GenBank/DDBJ databases">
        <title>Genomic Encyclopedia of Type Strains, Phase IV (KMG-IV): sequencing the most valuable type-strain genomes for metagenomic binning, comparative biology and taxonomic classification.</title>
        <authorList>
            <person name="Goeker M."/>
        </authorList>
    </citation>
    <scope>NUCLEOTIDE SEQUENCE [LARGE SCALE GENOMIC DNA]</scope>
    <source>
        <strain evidence="3 4">DSM 44290</strain>
    </source>
</reference>
<dbReference type="EMBL" id="QQBC01000005">
    <property type="protein sequence ID" value="RDI65862.1"/>
    <property type="molecule type" value="Genomic_DNA"/>
</dbReference>
<organism evidence="3 4">
    <name type="scientific">Nocardia pseudobrasiliensis</name>
    <dbReference type="NCBI Taxonomy" id="45979"/>
    <lineage>
        <taxon>Bacteria</taxon>
        <taxon>Bacillati</taxon>
        <taxon>Actinomycetota</taxon>
        <taxon>Actinomycetes</taxon>
        <taxon>Mycobacteriales</taxon>
        <taxon>Nocardiaceae</taxon>
        <taxon>Nocardia</taxon>
    </lineage>
</organism>
<accession>A0A370I563</accession>